<dbReference type="PANTHER" id="PTHR32305">
    <property type="match status" value="1"/>
</dbReference>
<evidence type="ECO:0000313" key="4">
    <source>
        <dbReference type="Proteomes" id="UP000606600"/>
    </source>
</evidence>
<dbReference type="EMBL" id="JACWMY010000002">
    <property type="protein sequence ID" value="MBD1362906.1"/>
    <property type="molecule type" value="Genomic_DNA"/>
</dbReference>
<dbReference type="InterPro" id="IPR022385">
    <property type="entry name" value="Rhs_assc_core"/>
</dbReference>
<accession>A0ABR7WKQ6</accession>
<name>A0ABR7WKQ6_9SPHI</name>
<evidence type="ECO:0000313" key="3">
    <source>
        <dbReference type="EMBL" id="MBD1362906.1"/>
    </source>
</evidence>
<dbReference type="InterPro" id="IPR045619">
    <property type="entry name" value="DUF6443"/>
</dbReference>
<feature type="region of interest" description="Disordered" evidence="1">
    <location>
        <begin position="1182"/>
        <end position="1216"/>
    </location>
</feature>
<keyword evidence="4" id="KW-1185">Reference proteome</keyword>
<organism evidence="3 4">
    <name type="scientific">Mucilaginibacter pankratovii</name>
    <dbReference type="NCBI Taxonomy" id="2772110"/>
    <lineage>
        <taxon>Bacteria</taxon>
        <taxon>Pseudomonadati</taxon>
        <taxon>Bacteroidota</taxon>
        <taxon>Sphingobacteriia</taxon>
        <taxon>Sphingobacteriales</taxon>
        <taxon>Sphingobacteriaceae</taxon>
        <taxon>Mucilaginibacter</taxon>
    </lineage>
</organism>
<proteinExistence type="predicted"/>
<dbReference type="RefSeq" id="WP_191187582.1">
    <property type="nucleotide sequence ID" value="NZ_JACWMY010000002.1"/>
</dbReference>
<dbReference type="NCBIfam" id="TIGR03696">
    <property type="entry name" value="Rhs_assc_core"/>
    <property type="match status" value="1"/>
</dbReference>
<dbReference type="PANTHER" id="PTHR32305:SF15">
    <property type="entry name" value="PROTEIN RHSA-RELATED"/>
    <property type="match status" value="1"/>
</dbReference>
<gene>
    <name evidence="3" type="ORF">IDJ77_03710</name>
</gene>
<comment type="caution">
    <text evidence="3">The sequence shown here is derived from an EMBL/GenBank/DDBJ whole genome shotgun (WGS) entry which is preliminary data.</text>
</comment>
<feature type="domain" description="DUF6443" evidence="2">
    <location>
        <begin position="99"/>
        <end position="241"/>
    </location>
</feature>
<protein>
    <submittedName>
        <fullName evidence="3">RHS repeat-associated core domain-containing protein</fullName>
    </submittedName>
</protein>
<feature type="compositionally biased region" description="Polar residues" evidence="1">
    <location>
        <begin position="1182"/>
        <end position="1198"/>
    </location>
</feature>
<dbReference type="Gene3D" id="2.180.10.10">
    <property type="entry name" value="RHS repeat-associated core"/>
    <property type="match status" value="1"/>
</dbReference>
<evidence type="ECO:0000256" key="1">
    <source>
        <dbReference type="SAM" id="MobiDB-lite"/>
    </source>
</evidence>
<sequence>MVNHNLLKTTTCKGAMALILALMLSLGLKAQYIASPAQISTPPVAPGEFYNESSITLLPGYEATGSATNTYLYYISNISCTPLAAAPSAAQNYIITFVPRKPGVDPALGSYTNCDLIQTIQYFDGLGRPIQTVQVKGSPLARDIVQPIAYDAFGREAQKFLPYTAMAANSDGSYKATAIADQASFYNNPGSIWNAPGVGSIPVTGSITPSYARTNFEPSPLNRITEQGAIGNDWQPVPGSAAGHTVKIEYLTNNMLTDTSATRRVMLYSAAVNSDQTRTLTYGNASGNYYAAGQLYVTVSKDENWKSGSGRAGTAEEYKDKEGRVLLKRNFNWVPGSPGTLQMLSTYYVYDDLGNLAFVLSPGANGDAGITSASNQVALNNFCYQYRYDERNRLIQKKLPGKDWEYLIYNKLDQTVLSQDANQRLSYQWTVSKYDALGRVIITGLWNAGATIASNTLRDSIYNKPQWDTRNYSDTTSGYSIGSYPALSKTLIRNYYDEYSQIPKLAGTPYIIAPIGASTQTKGRLTASKTAVLNTIGNTTPDMLWDVAYYDGKGRNVKTYKQHYLGGTGSLNVYNYDEIATTYNFNDQDTSSIRQHYKKNGLGTDKVSALTIVNKYMYDHAGRKRQTYERINGGSNVLLAQVDYNEIGQVWKKHLHSTTGAAPFLQDITYAYNERGWLSKINDPSVAATATQLFAEQLTYNQPQYGGSAQYNGNISGQGYRVYNSPSAGLQTAVYNYDKLDRLIAGTGSSGYTEKDITYDLNGNITALNRLTAPNNASLLYTYTGNQLQAVSNSVAAFRSYPLYDANGNARSDGLNNTINYNLFNLPESVPSKNLNYAYDATGQKLKKVSGTVTTEYISGIQYTGTTIDFVQTEEGRVLNPTTSPNYEYTLTDHLGNNRVTFDQVSGKVGEEDYYPFGLNVNRLANARSKYLYNNKELQEELNQYDYGARFYDPVIARWTSFDPLAEKGRRWSPYVYGFNNPIRFVDPDGMWPDWGHFRAVTGSYFSAFGQNFSSAIHAIKYAADNPFTTVKSVFNGLKRDKPGHGKTIIQANIERQIAAGYKRFQTGNDIQKAAVLGAASSEFLQLFGGEAADVIKGAKAGKVAEVVRFADEALVVRGGIATPERIAASIGEHPSGVIGFSVECGTCTLEELGNGVPHPQIGVTTVGDVRQAGGDVIKTPSARSPNHATVTNLSPNAATELLTPPIKNPNPRKKP</sequence>
<dbReference type="Pfam" id="PF20041">
    <property type="entry name" value="DUF6443"/>
    <property type="match status" value="1"/>
</dbReference>
<dbReference type="InterPro" id="IPR050708">
    <property type="entry name" value="T6SS_VgrG/RHS"/>
</dbReference>
<dbReference type="Proteomes" id="UP000606600">
    <property type="component" value="Unassembled WGS sequence"/>
</dbReference>
<evidence type="ECO:0000259" key="2">
    <source>
        <dbReference type="Pfam" id="PF20041"/>
    </source>
</evidence>
<reference evidence="3 4" key="1">
    <citation type="submission" date="2020-09" db="EMBL/GenBank/DDBJ databases">
        <title>Novel species of Mucilaginibacter isolated from a glacier on the Tibetan Plateau.</title>
        <authorList>
            <person name="Liu Q."/>
            <person name="Xin Y.-H."/>
        </authorList>
    </citation>
    <scope>NUCLEOTIDE SEQUENCE [LARGE SCALE GENOMIC DNA]</scope>
    <source>
        <strain evidence="3 4">ZT4R22</strain>
    </source>
</reference>